<sequence length="299" mass="32838">MKPHHNNNDIQDDVMPQTSTNGRRDEDSTSQSDKSGPAVTEPAARLSGNPQDIICGRGLHIMSHLGNIRLHSIVNRHRQTYQVASRREKAALAQRIVDEIKSTGSRFIRRAGDGRDDEWIEVDNETAYKKVGHALRLRKTLPQQKSPQARLIQEIPQHQDSNIGLSNGTMSTALQQVIGMTAAVPQNAMMHHASMPPAFSAPDSWHPLLRNQLNPIGQMPGLQHQPQMPPPPAVNEYGQQLLANTLFANVFQSTLSALLQATYQRGPPLPVGPMRNDQGEQDGTVGLFQESPSGTDGMG</sequence>
<feature type="region of interest" description="Disordered" evidence="1">
    <location>
        <begin position="268"/>
        <end position="299"/>
    </location>
</feature>
<gene>
    <name evidence="3" type="ORF">CYCCA115_LOCUS13030</name>
</gene>
<accession>A0AAD2JHJ0</accession>
<feature type="domain" description="DUF6824" evidence="2">
    <location>
        <begin position="52"/>
        <end position="136"/>
    </location>
</feature>
<name>A0AAD2JHJ0_9STRA</name>
<dbReference type="EMBL" id="CAKOGP040001781">
    <property type="protein sequence ID" value="CAJ1951350.1"/>
    <property type="molecule type" value="Genomic_DNA"/>
</dbReference>
<reference evidence="3" key="1">
    <citation type="submission" date="2023-08" db="EMBL/GenBank/DDBJ databases">
        <authorList>
            <person name="Audoor S."/>
            <person name="Bilcke G."/>
        </authorList>
    </citation>
    <scope>NUCLEOTIDE SEQUENCE</scope>
</reference>
<evidence type="ECO:0000259" key="2">
    <source>
        <dbReference type="Pfam" id="PF20710"/>
    </source>
</evidence>
<evidence type="ECO:0000313" key="4">
    <source>
        <dbReference type="Proteomes" id="UP001295423"/>
    </source>
</evidence>
<keyword evidence="4" id="KW-1185">Reference proteome</keyword>
<dbReference type="Proteomes" id="UP001295423">
    <property type="component" value="Unassembled WGS sequence"/>
</dbReference>
<protein>
    <recommendedName>
        <fullName evidence="2">DUF6824 domain-containing protein</fullName>
    </recommendedName>
</protein>
<dbReference type="Pfam" id="PF20710">
    <property type="entry name" value="DUF6824"/>
    <property type="match status" value="1"/>
</dbReference>
<proteinExistence type="predicted"/>
<feature type="compositionally biased region" description="Polar residues" evidence="1">
    <location>
        <begin position="290"/>
        <end position="299"/>
    </location>
</feature>
<dbReference type="AlphaFoldDB" id="A0AAD2JHJ0"/>
<evidence type="ECO:0000256" key="1">
    <source>
        <dbReference type="SAM" id="MobiDB-lite"/>
    </source>
</evidence>
<evidence type="ECO:0000313" key="3">
    <source>
        <dbReference type="EMBL" id="CAJ1951350.1"/>
    </source>
</evidence>
<dbReference type="InterPro" id="IPR049227">
    <property type="entry name" value="DUF6824"/>
</dbReference>
<comment type="caution">
    <text evidence="3">The sequence shown here is derived from an EMBL/GenBank/DDBJ whole genome shotgun (WGS) entry which is preliminary data.</text>
</comment>
<feature type="region of interest" description="Disordered" evidence="1">
    <location>
        <begin position="1"/>
        <end position="49"/>
    </location>
</feature>
<feature type="region of interest" description="Disordered" evidence="1">
    <location>
        <begin position="217"/>
        <end position="236"/>
    </location>
</feature>
<organism evidence="3 4">
    <name type="scientific">Cylindrotheca closterium</name>
    <dbReference type="NCBI Taxonomy" id="2856"/>
    <lineage>
        <taxon>Eukaryota</taxon>
        <taxon>Sar</taxon>
        <taxon>Stramenopiles</taxon>
        <taxon>Ochrophyta</taxon>
        <taxon>Bacillariophyta</taxon>
        <taxon>Bacillariophyceae</taxon>
        <taxon>Bacillariophycidae</taxon>
        <taxon>Bacillariales</taxon>
        <taxon>Bacillariaceae</taxon>
        <taxon>Cylindrotheca</taxon>
    </lineage>
</organism>